<dbReference type="Proteomes" id="UP000239388">
    <property type="component" value="Unassembled WGS sequence"/>
</dbReference>
<dbReference type="EMBL" id="PUIB01000030">
    <property type="protein sequence ID" value="PQO26567.1"/>
    <property type="molecule type" value="Genomic_DNA"/>
</dbReference>
<protein>
    <submittedName>
        <fullName evidence="2">XRE family transcriptional regulator</fullName>
    </submittedName>
</protein>
<dbReference type="AlphaFoldDB" id="A0A2S8F373"/>
<evidence type="ECO:0000313" key="3">
    <source>
        <dbReference type="Proteomes" id="UP000239388"/>
    </source>
</evidence>
<dbReference type="SMART" id="SM00530">
    <property type="entry name" value="HTH_XRE"/>
    <property type="match status" value="1"/>
</dbReference>
<dbReference type="InterPro" id="IPR010982">
    <property type="entry name" value="Lambda_DNA-bd_dom_sf"/>
</dbReference>
<dbReference type="OrthoDB" id="288015at2"/>
<organism evidence="2 3">
    <name type="scientific">Blastopirellula marina</name>
    <dbReference type="NCBI Taxonomy" id="124"/>
    <lineage>
        <taxon>Bacteria</taxon>
        <taxon>Pseudomonadati</taxon>
        <taxon>Planctomycetota</taxon>
        <taxon>Planctomycetia</taxon>
        <taxon>Pirellulales</taxon>
        <taxon>Pirellulaceae</taxon>
        <taxon>Blastopirellula</taxon>
    </lineage>
</organism>
<feature type="domain" description="HTH cro/C1-type" evidence="1">
    <location>
        <begin position="8"/>
        <end position="68"/>
    </location>
</feature>
<evidence type="ECO:0000259" key="1">
    <source>
        <dbReference type="PROSITE" id="PS50943"/>
    </source>
</evidence>
<evidence type="ECO:0000313" key="2">
    <source>
        <dbReference type="EMBL" id="PQO26567.1"/>
    </source>
</evidence>
<dbReference type="Pfam" id="PF13560">
    <property type="entry name" value="HTH_31"/>
    <property type="match status" value="1"/>
</dbReference>
<dbReference type="Gene3D" id="1.10.260.40">
    <property type="entry name" value="lambda repressor-like DNA-binding domains"/>
    <property type="match status" value="1"/>
</dbReference>
<gene>
    <name evidence="2" type="ORF">C5Y98_29710</name>
</gene>
<sequence length="117" mass="13132">MSSFGDHLRTIREQKRAEDASFSVRQFAARIGVEPSYLSKVERGQQPPPSEKTILAIAAELGEDPDVLLALAGKVSGELQAIILRRPQLFAELIRELKDMPDHAVLRIVREVRDGEW</sequence>
<dbReference type="InterPro" id="IPR001387">
    <property type="entry name" value="Cro/C1-type_HTH"/>
</dbReference>
<name>A0A2S8F373_9BACT</name>
<comment type="caution">
    <text evidence="2">The sequence shown here is derived from an EMBL/GenBank/DDBJ whole genome shotgun (WGS) entry which is preliminary data.</text>
</comment>
<dbReference type="SUPFAM" id="SSF47413">
    <property type="entry name" value="lambda repressor-like DNA-binding domains"/>
    <property type="match status" value="1"/>
</dbReference>
<accession>A0A2S8F373</accession>
<dbReference type="PROSITE" id="PS50943">
    <property type="entry name" value="HTH_CROC1"/>
    <property type="match status" value="1"/>
</dbReference>
<reference evidence="2 3" key="1">
    <citation type="submission" date="2018-02" db="EMBL/GenBank/DDBJ databases">
        <title>Comparative genomes isolates from brazilian mangrove.</title>
        <authorList>
            <person name="Araujo J.E."/>
            <person name="Taketani R.G."/>
            <person name="Silva M.C.P."/>
            <person name="Loureco M.V."/>
            <person name="Andreote F.D."/>
        </authorList>
    </citation>
    <scope>NUCLEOTIDE SEQUENCE [LARGE SCALE GENOMIC DNA]</scope>
    <source>
        <strain evidence="2 3">NAP PRIS-MGV</strain>
    </source>
</reference>
<dbReference type="CDD" id="cd00093">
    <property type="entry name" value="HTH_XRE"/>
    <property type="match status" value="1"/>
</dbReference>
<proteinExistence type="predicted"/>
<dbReference type="GO" id="GO:0003677">
    <property type="term" value="F:DNA binding"/>
    <property type="evidence" value="ECO:0007669"/>
    <property type="project" value="InterPro"/>
</dbReference>
<dbReference type="RefSeq" id="WP_105360050.1">
    <property type="nucleotide sequence ID" value="NZ_PUIB01000030.1"/>
</dbReference>